<dbReference type="PANTHER" id="PTHR35089:SF1">
    <property type="entry name" value="CHAPERONE PROTEIN SKP"/>
    <property type="match status" value="1"/>
</dbReference>
<evidence type="ECO:0000256" key="4">
    <source>
        <dbReference type="SAM" id="SignalP"/>
    </source>
</evidence>
<keyword evidence="2 4" id="KW-0732">Signal</keyword>
<dbReference type="GO" id="GO:0005829">
    <property type="term" value="C:cytosol"/>
    <property type="evidence" value="ECO:0007669"/>
    <property type="project" value="TreeGrafter"/>
</dbReference>
<organism evidence="5 6">
    <name type="scientific">Candidatus Macondimonas diazotrophica</name>
    <dbReference type="NCBI Taxonomy" id="2305248"/>
    <lineage>
        <taxon>Bacteria</taxon>
        <taxon>Pseudomonadati</taxon>
        <taxon>Pseudomonadota</taxon>
        <taxon>Gammaproteobacteria</taxon>
        <taxon>Chromatiales</taxon>
        <taxon>Ectothiorhodospiraceae</taxon>
        <taxon>Candidatus Macondimonas</taxon>
    </lineage>
</organism>
<feature type="chain" id="PRO_5021270310" evidence="4">
    <location>
        <begin position="21"/>
        <end position="166"/>
    </location>
</feature>
<dbReference type="Proteomes" id="UP000297890">
    <property type="component" value="Unassembled WGS sequence"/>
</dbReference>
<dbReference type="GO" id="GO:0051082">
    <property type="term" value="F:unfolded protein binding"/>
    <property type="evidence" value="ECO:0007669"/>
    <property type="project" value="InterPro"/>
</dbReference>
<feature type="signal peptide" evidence="4">
    <location>
        <begin position="1"/>
        <end position="20"/>
    </location>
</feature>
<feature type="coiled-coil region" evidence="3">
    <location>
        <begin position="29"/>
        <end position="103"/>
    </location>
</feature>
<name>A0A4Z0F9Z8_9GAMM</name>
<reference evidence="5 6" key="1">
    <citation type="journal article" date="2019" name="ISME J.">
        <title>Candidatus Macondimonas diazotrophica, a novel gammaproteobacterial genus dominating crude-oil-contaminated coastal sediments.</title>
        <authorList>
            <person name="Karthikeyan S."/>
            <person name="Konstantinidis K."/>
        </authorList>
    </citation>
    <scope>NUCLEOTIDE SEQUENCE [LARGE SCALE GENOMIC DNA]</scope>
    <source>
        <strain evidence="5 6">KTK01</strain>
    </source>
</reference>
<dbReference type="SMART" id="SM00935">
    <property type="entry name" value="OmpH"/>
    <property type="match status" value="1"/>
</dbReference>
<dbReference type="Gene3D" id="3.30.910.20">
    <property type="entry name" value="Skp domain"/>
    <property type="match status" value="1"/>
</dbReference>
<protein>
    <submittedName>
        <fullName evidence="5">OmpH family outer membrane protein</fullName>
    </submittedName>
</protein>
<dbReference type="GO" id="GO:0050821">
    <property type="term" value="P:protein stabilization"/>
    <property type="evidence" value="ECO:0007669"/>
    <property type="project" value="TreeGrafter"/>
</dbReference>
<dbReference type="EMBL" id="SRIO01000004">
    <property type="protein sequence ID" value="TFZ83259.1"/>
    <property type="molecule type" value="Genomic_DNA"/>
</dbReference>
<keyword evidence="3" id="KW-0175">Coiled coil</keyword>
<evidence type="ECO:0000313" key="5">
    <source>
        <dbReference type="EMBL" id="TFZ83259.1"/>
    </source>
</evidence>
<accession>A0A4Z0F9Z8</accession>
<sequence>MTMRMAVAVILLGLTSLAHAEMKVGVIDLAQLLREAPQARALRESLEADLEQRKRMLAREETAFTQKQEDFDRNVQTLSPERREQMERELLAAQRELIRKRRQFEEELQARRMEGLREIDRNVSRVIRDLAEREGFDLILSEGVLYASQRMDITARVIQELQGKAR</sequence>
<comment type="caution">
    <text evidence="5">The sequence shown here is derived from an EMBL/GenBank/DDBJ whole genome shotgun (WGS) entry which is preliminary data.</text>
</comment>
<dbReference type="OrthoDB" id="5294628at2"/>
<dbReference type="InterPro" id="IPR005632">
    <property type="entry name" value="Chaperone_Skp"/>
</dbReference>
<dbReference type="InterPro" id="IPR024930">
    <property type="entry name" value="Skp_dom_sf"/>
</dbReference>
<dbReference type="SUPFAM" id="SSF111384">
    <property type="entry name" value="OmpH-like"/>
    <property type="match status" value="1"/>
</dbReference>
<evidence type="ECO:0000256" key="3">
    <source>
        <dbReference type="SAM" id="Coils"/>
    </source>
</evidence>
<proteinExistence type="inferred from homology"/>
<evidence type="ECO:0000256" key="2">
    <source>
        <dbReference type="ARBA" id="ARBA00022729"/>
    </source>
</evidence>
<dbReference type="Pfam" id="PF03938">
    <property type="entry name" value="OmpH"/>
    <property type="match status" value="1"/>
</dbReference>
<dbReference type="AlphaFoldDB" id="A0A4Z0F9Z8"/>
<dbReference type="PANTHER" id="PTHR35089">
    <property type="entry name" value="CHAPERONE PROTEIN SKP"/>
    <property type="match status" value="1"/>
</dbReference>
<evidence type="ECO:0000313" key="6">
    <source>
        <dbReference type="Proteomes" id="UP000297890"/>
    </source>
</evidence>
<keyword evidence="6" id="KW-1185">Reference proteome</keyword>
<evidence type="ECO:0000256" key="1">
    <source>
        <dbReference type="ARBA" id="ARBA00009091"/>
    </source>
</evidence>
<gene>
    <name evidence="5" type="ORF">E4680_04200</name>
</gene>
<comment type="similarity">
    <text evidence="1">Belongs to the Skp family.</text>
</comment>